<organism evidence="1 2">
    <name type="scientific">Pandoraea sputorum</name>
    <dbReference type="NCBI Taxonomy" id="93222"/>
    <lineage>
        <taxon>Bacteria</taxon>
        <taxon>Pseudomonadati</taxon>
        <taxon>Pseudomonadota</taxon>
        <taxon>Betaproteobacteria</taxon>
        <taxon>Burkholderiales</taxon>
        <taxon>Burkholderiaceae</taxon>
        <taxon>Pandoraea</taxon>
    </lineage>
</organism>
<dbReference type="AlphaFoldDB" id="A0A5E5BHA8"/>
<accession>A0A5E5BHA8</accession>
<protein>
    <submittedName>
        <fullName evidence="1">Uncharacterized protein</fullName>
    </submittedName>
</protein>
<reference evidence="1 2" key="1">
    <citation type="submission" date="2019-08" db="EMBL/GenBank/DDBJ databases">
        <authorList>
            <person name="Peeters C."/>
        </authorList>
    </citation>
    <scope>NUCLEOTIDE SEQUENCE [LARGE SCALE GENOMIC DNA]</scope>
    <source>
        <strain evidence="1 2">LMG 31121</strain>
    </source>
</reference>
<sequence>MTTCEEVTTAAIAAFAPWEFDTAVQAKRAEAADNRERDP</sequence>
<dbReference type="EMBL" id="CABPSR010000029">
    <property type="protein sequence ID" value="VVE85581.1"/>
    <property type="molecule type" value="Genomic_DNA"/>
</dbReference>
<dbReference type="Proteomes" id="UP000335538">
    <property type="component" value="Unassembled WGS sequence"/>
</dbReference>
<proteinExistence type="predicted"/>
<gene>
    <name evidence="1" type="ORF">PSP31121_05312</name>
</gene>
<evidence type="ECO:0000313" key="2">
    <source>
        <dbReference type="Proteomes" id="UP000335538"/>
    </source>
</evidence>
<evidence type="ECO:0000313" key="1">
    <source>
        <dbReference type="EMBL" id="VVE85581.1"/>
    </source>
</evidence>
<name>A0A5E5BHA8_9BURK</name>